<name>A0A7S2R4M6_9STRA</name>
<accession>A0A7S2R4M6</accession>
<gene>
    <name evidence="1" type="ORF">EANT1437_LOCUS3852</name>
</gene>
<protein>
    <submittedName>
        <fullName evidence="1">Uncharacterized protein</fullName>
    </submittedName>
</protein>
<dbReference type="EMBL" id="HBHI01007547">
    <property type="protein sequence ID" value="CAD9660629.1"/>
    <property type="molecule type" value="Transcribed_RNA"/>
</dbReference>
<dbReference type="AlphaFoldDB" id="A0A7S2R4M6"/>
<evidence type="ECO:0000313" key="1">
    <source>
        <dbReference type="EMBL" id="CAD9660629.1"/>
    </source>
</evidence>
<sequence>MFLHSNYERTLVFLLSTRLFLSSQGLDDFVLGINRTRLCVHDACWLPLFIEKQTGVIDTGNGECVMRYSYKANCNAFIDAKCFYCAKEPSQEGEGYGLGTNNCDQSSADVNLDKPPASMVYSGVSGRWWLEAGKFKANQLLCDGLHPCRCGDDNCLSSLDDSASEPRCIDFLSPSTNTTSVEETCCTSGSRNYLLLSPWKSLKHGYSSIVPIIGAFIFGFLI</sequence>
<reference evidence="1" key="1">
    <citation type="submission" date="2021-01" db="EMBL/GenBank/DDBJ databases">
        <authorList>
            <person name="Corre E."/>
            <person name="Pelletier E."/>
            <person name="Niang G."/>
            <person name="Scheremetjew M."/>
            <person name="Finn R."/>
            <person name="Kale V."/>
            <person name="Holt S."/>
            <person name="Cochrane G."/>
            <person name="Meng A."/>
            <person name="Brown T."/>
            <person name="Cohen L."/>
        </authorList>
    </citation>
    <scope>NUCLEOTIDE SEQUENCE</scope>
    <source>
        <strain evidence="1">CCMP1452</strain>
    </source>
</reference>
<organism evidence="1">
    <name type="scientific">Eucampia antarctica</name>
    <dbReference type="NCBI Taxonomy" id="49252"/>
    <lineage>
        <taxon>Eukaryota</taxon>
        <taxon>Sar</taxon>
        <taxon>Stramenopiles</taxon>
        <taxon>Ochrophyta</taxon>
        <taxon>Bacillariophyta</taxon>
        <taxon>Mediophyceae</taxon>
        <taxon>Biddulphiophycidae</taxon>
        <taxon>Hemiaulales</taxon>
        <taxon>Hemiaulaceae</taxon>
        <taxon>Eucampia</taxon>
    </lineage>
</organism>
<proteinExistence type="predicted"/>